<feature type="compositionally biased region" description="Basic and acidic residues" evidence="5">
    <location>
        <begin position="224"/>
        <end position="234"/>
    </location>
</feature>
<feature type="compositionally biased region" description="Basic and acidic residues" evidence="5">
    <location>
        <begin position="25"/>
        <end position="37"/>
    </location>
</feature>
<dbReference type="Pfam" id="PF00724">
    <property type="entry name" value="Oxidored_FMN"/>
    <property type="match status" value="1"/>
</dbReference>
<proteinExistence type="inferred from homology"/>
<evidence type="ECO:0000256" key="2">
    <source>
        <dbReference type="ARBA" id="ARBA00022630"/>
    </source>
</evidence>
<sequence>MAGREAERPHDGRRVERPFGMPGSERIHTNHTDHPGQEARASGWAPAFGATRSPWDRREPLAPPVPPEGTRWRAWGGRGRDRGQRDGGWSRKDRRAQRKYARDDQRYYDYDRLDSGVPAPAPPYKEEESDIYGAPEEPKASELDYSEPSRDERVDAPKRERKGSRWDVPPREMEQERERAVHAPLDARRDAFETERVTGEQESSSTPIKTEGEARPLEGMAVDESSRAARHNDSGSDGMDLSEADAGEAPGRDDEQHEAERREQEQRERDAQAAERAQAEQQEAERKEAEAQASEREAQAAEREAQKQAERDAEQAKRAAEQVRIADMAADADRQSAQPKTPKPSASVPSVPRLSDPPSLANATSAPSNSALPAFPQDTPVLPIRTHGEPVPTTPLDPLKRAVVGEPPASAVVPTHAPVGASLEWPAEPLVKAPAEALATPLHPTEPQLHHGPVVPTTRIETSVKRPTLTVPPAKPVPSVSLPLDDEAIEKKILATERALQSAEDGRVSNTADAVPASPTSSRDAMADSAMADSVDEQLMAEGGVPATTPVGESIVQDTAGHAVSEETAAEVHALAKQLIATYPLSTTHVTALLDENRRAAASITVPAVLAHERAPTEWPECKTSVLEASAEKQRAERAAKVAALKAEYRTLNAAWKKYCEHLDKVYERREMQRRASVSGHEEEPANAQSALATPLAARTSRRGAGAGFGDAVRSEAEFLEILASLENAEMQDPVTRAARTAATAPDMAVRVAGDLPLIDHDNGYVADPVDFYFGGYDPDVWSDEEQAIFTKRYALYPKQFGRIARGLPHKTMQQCVAFYYLHKHLPGNDFKALSTRSRERKRKSKTRPKKAKGSALMADMAGPEEPEGDEEEKTPKRRLDEDKKTPGAKRPRTKPRTPEAAEPVPTQAEERDLAAAEALEALAGIAPAPKKRPRPRPKRDENEEPKSRSRGPHWSMTERAEFLRLLALHGKDWAALATAFPAKTAAQTRNFFARHASESSHFQAAAALAVENVALPYEKRSAAAVEFVNGWYAQLSDEAKASVEGWPADPAAFLAPADEDETDDEAAAPPPPPEWASQPYAYPPRPSVYYREGYERFPVYNYGYDERYRDEYREYRPEYRPEPREYRPEYRPEYVRERYEEPVPVLRPPLLPTAPNMGYFPYARPDAPYARSETPSPLELPCGAVMPNRLTKAPMEQMMAKFGGGKPNKELLELYRAWAEGDWGMVVTGNVGVDSRYIGLMFDVVLPRPGNEKEHAEYLEAFTRWARVCTGRAPDDARPAVPATEGKRSLAVVQLVHCGRQSARGAGRAPWQPAVAPSPVPMKSGAEQTFLDKAMFGTPTALTTEGVQDVVRRFADGAAFCAQAGFDGIELHAAHGYLLSTFLSPVTNQRTDQYGGSAENRFRIIKEIIEAIAPRVPASFAVGIKLNSSDYVSGGLTEDDALQNVLWLAETRRVDFVEVSGGTYEKPKMFDNAPAKPKSERSKAREGFFIGFAQRCHSVMSKDSKMRIIVTGGFRTRTGMEEALADGTVDGVGLARPAALDPALPKKVLDTSIPDDDERADCPQWPPPPQPWWIPNMPFAGAGWNSIWHSAQLHRVSYGLSPEEEISMLAFLKGLHFCS</sequence>
<dbReference type="PANTHER" id="PTHR43656">
    <property type="entry name" value="BINDING OXIDOREDUCTASE, PUTATIVE (AFU_ORTHOLOGUE AFUA_2G08260)-RELATED"/>
    <property type="match status" value="1"/>
</dbReference>
<feature type="compositionally biased region" description="Basic and acidic residues" evidence="5">
    <location>
        <begin position="136"/>
        <end position="199"/>
    </location>
</feature>
<feature type="compositionally biased region" description="Basic and acidic residues" evidence="5">
    <location>
        <begin position="78"/>
        <end position="91"/>
    </location>
</feature>
<evidence type="ECO:0000256" key="5">
    <source>
        <dbReference type="SAM" id="MobiDB-lite"/>
    </source>
</evidence>
<feature type="compositionally biased region" description="Low complexity" evidence="5">
    <location>
        <begin position="916"/>
        <end position="929"/>
    </location>
</feature>
<dbReference type="InterPro" id="IPR009057">
    <property type="entry name" value="Homeodomain-like_sf"/>
</dbReference>
<dbReference type="CDD" id="cd00167">
    <property type="entry name" value="SANT"/>
    <property type="match status" value="2"/>
</dbReference>
<feature type="region of interest" description="Disordered" evidence="5">
    <location>
        <begin position="501"/>
        <end position="530"/>
    </location>
</feature>
<dbReference type="PANTHER" id="PTHR43656:SF2">
    <property type="entry name" value="BINDING OXIDOREDUCTASE, PUTATIVE (AFU_ORTHOLOGUE AFUA_2G08260)-RELATED"/>
    <property type="match status" value="1"/>
</dbReference>
<dbReference type="InterPro" id="IPR001155">
    <property type="entry name" value="OxRdtase_FMN_N"/>
</dbReference>
<dbReference type="InterPro" id="IPR013785">
    <property type="entry name" value="Aldolase_TIM"/>
</dbReference>
<protein>
    <recommendedName>
        <fullName evidence="6">SANT domain-containing protein</fullName>
    </recommendedName>
</protein>
<dbReference type="SMART" id="SM00717">
    <property type="entry name" value="SANT"/>
    <property type="match status" value="2"/>
</dbReference>
<keyword evidence="2" id="KW-0285">Flavoprotein</keyword>
<feature type="compositionally biased region" description="Basic residues" evidence="5">
    <location>
        <begin position="887"/>
        <end position="896"/>
    </location>
</feature>
<feature type="compositionally biased region" description="Basic and acidic residues" evidence="5">
    <location>
        <begin position="874"/>
        <end position="886"/>
    </location>
</feature>
<dbReference type="SUPFAM" id="SSF46689">
    <property type="entry name" value="Homeodomain-like"/>
    <property type="match status" value="2"/>
</dbReference>
<feature type="compositionally biased region" description="Polar residues" evidence="5">
    <location>
        <begin position="361"/>
        <end position="371"/>
    </location>
</feature>
<dbReference type="GO" id="GO:0016491">
    <property type="term" value="F:oxidoreductase activity"/>
    <property type="evidence" value="ECO:0007669"/>
    <property type="project" value="UniProtKB-KW"/>
</dbReference>
<dbReference type="Pfam" id="PF00249">
    <property type="entry name" value="Myb_DNA-binding"/>
    <property type="match status" value="2"/>
</dbReference>
<dbReference type="Gene3D" id="1.10.10.60">
    <property type="entry name" value="Homeodomain-like"/>
    <property type="match status" value="2"/>
</dbReference>
<name>A0AAF0JH91_9BASI</name>
<feature type="region of interest" description="Disordered" evidence="5">
    <location>
        <begin position="832"/>
        <end position="955"/>
    </location>
</feature>
<evidence type="ECO:0000256" key="3">
    <source>
        <dbReference type="ARBA" id="ARBA00022643"/>
    </source>
</evidence>
<keyword evidence="8" id="KW-1185">Reference proteome</keyword>
<dbReference type="RefSeq" id="XP_060123533.1">
    <property type="nucleotide sequence ID" value="XM_060267550.1"/>
</dbReference>
<comment type="similarity">
    <text evidence="1">Belongs to the NADH:flavin oxidoreductase/NADH oxidase family.</text>
</comment>
<gene>
    <name evidence="7" type="ORF">MJAP1_003624</name>
</gene>
<feature type="region of interest" description="Disordered" evidence="5">
    <location>
        <begin position="1"/>
        <end position="400"/>
    </location>
</feature>
<feature type="domain" description="SANT" evidence="6">
    <location>
        <begin position="780"/>
        <end position="828"/>
    </location>
</feature>
<reference evidence="7" key="1">
    <citation type="submission" date="2023-03" db="EMBL/GenBank/DDBJ databases">
        <title>Mating type loci evolution in Malassezia.</title>
        <authorList>
            <person name="Coelho M.A."/>
        </authorList>
    </citation>
    <scope>NUCLEOTIDE SEQUENCE</scope>
    <source>
        <strain evidence="7">CBS 9431</strain>
    </source>
</reference>
<dbReference type="InterPro" id="IPR001005">
    <property type="entry name" value="SANT/Myb"/>
</dbReference>
<dbReference type="InterPro" id="IPR051799">
    <property type="entry name" value="NADH_flavin_oxidoreductase"/>
</dbReference>
<feature type="compositionally biased region" description="Basic and acidic residues" evidence="5">
    <location>
        <begin position="939"/>
        <end position="948"/>
    </location>
</feature>
<dbReference type="Proteomes" id="UP001217754">
    <property type="component" value="Chromosome 7"/>
</dbReference>
<keyword evidence="4" id="KW-0560">Oxidoreductase</keyword>
<dbReference type="GO" id="GO:0010181">
    <property type="term" value="F:FMN binding"/>
    <property type="evidence" value="ECO:0007669"/>
    <property type="project" value="InterPro"/>
</dbReference>
<feature type="compositionally biased region" description="Basic and acidic residues" evidence="5">
    <location>
        <begin position="283"/>
        <end position="321"/>
    </location>
</feature>
<feature type="compositionally biased region" description="Low complexity" evidence="5">
    <location>
        <begin position="521"/>
        <end position="530"/>
    </location>
</feature>
<dbReference type="EMBL" id="CP119964">
    <property type="protein sequence ID" value="WFD40636.1"/>
    <property type="molecule type" value="Genomic_DNA"/>
</dbReference>
<feature type="compositionally biased region" description="Basic and acidic residues" evidence="5">
    <location>
        <begin position="100"/>
        <end position="114"/>
    </location>
</feature>
<dbReference type="Gene3D" id="3.20.20.70">
    <property type="entry name" value="Aldolase class I"/>
    <property type="match status" value="1"/>
</dbReference>
<keyword evidence="3" id="KW-0288">FMN</keyword>
<evidence type="ECO:0000313" key="8">
    <source>
        <dbReference type="Proteomes" id="UP001217754"/>
    </source>
</evidence>
<dbReference type="PROSITE" id="PS51293">
    <property type="entry name" value="SANT"/>
    <property type="match status" value="1"/>
</dbReference>
<dbReference type="GeneID" id="85227275"/>
<feature type="compositionally biased region" description="Basic residues" evidence="5">
    <location>
        <begin position="839"/>
        <end position="853"/>
    </location>
</feature>
<feature type="compositionally biased region" description="Basic and acidic residues" evidence="5">
    <location>
        <begin position="250"/>
        <end position="273"/>
    </location>
</feature>
<evidence type="ECO:0000259" key="6">
    <source>
        <dbReference type="PROSITE" id="PS51293"/>
    </source>
</evidence>
<feature type="compositionally biased region" description="Basic and acidic residues" evidence="5">
    <location>
        <begin position="1"/>
        <end position="17"/>
    </location>
</feature>
<dbReference type="InterPro" id="IPR017884">
    <property type="entry name" value="SANT_dom"/>
</dbReference>
<feature type="region of interest" description="Disordered" evidence="5">
    <location>
        <begin position="1059"/>
        <end position="1081"/>
    </location>
</feature>
<dbReference type="SUPFAM" id="SSF51395">
    <property type="entry name" value="FMN-linked oxidoreductases"/>
    <property type="match status" value="1"/>
</dbReference>
<evidence type="ECO:0000256" key="4">
    <source>
        <dbReference type="ARBA" id="ARBA00023002"/>
    </source>
</evidence>
<accession>A0AAF0JH91</accession>
<organism evidence="7 8">
    <name type="scientific">Malassezia japonica</name>
    <dbReference type="NCBI Taxonomy" id="223818"/>
    <lineage>
        <taxon>Eukaryota</taxon>
        <taxon>Fungi</taxon>
        <taxon>Dikarya</taxon>
        <taxon>Basidiomycota</taxon>
        <taxon>Ustilaginomycotina</taxon>
        <taxon>Malasseziomycetes</taxon>
        <taxon>Malasseziales</taxon>
        <taxon>Malasseziaceae</taxon>
        <taxon>Malassezia</taxon>
    </lineage>
</organism>
<feature type="compositionally biased region" description="Acidic residues" evidence="5">
    <location>
        <begin position="863"/>
        <end position="873"/>
    </location>
</feature>
<evidence type="ECO:0000256" key="1">
    <source>
        <dbReference type="ARBA" id="ARBA00005979"/>
    </source>
</evidence>
<evidence type="ECO:0000313" key="7">
    <source>
        <dbReference type="EMBL" id="WFD40636.1"/>
    </source>
</evidence>